<dbReference type="Proteomes" id="UP000225972">
    <property type="component" value="Unassembled WGS sequence"/>
</dbReference>
<dbReference type="PANTHER" id="PTHR32309:SF13">
    <property type="entry name" value="FERRIC ENTEROBACTIN TRANSPORT PROTEIN FEPE"/>
    <property type="match status" value="1"/>
</dbReference>
<evidence type="ECO:0000313" key="4">
    <source>
        <dbReference type="EMBL" id="SMX29338.1"/>
    </source>
</evidence>
<dbReference type="GO" id="GO:0004713">
    <property type="term" value="F:protein tyrosine kinase activity"/>
    <property type="evidence" value="ECO:0007669"/>
    <property type="project" value="TreeGrafter"/>
</dbReference>
<dbReference type="PANTHER" id="PTHR32309">
    <property type="entry name" value="TYROSINE-PROTEIN KINASE"/>
    <property type="match status" value="1"/>
</dbReference>
<keyword evidence="3" id="KW-0812">Transmembrane</keyword>
<feature type="coiled-coil region" evidence="1">
    <location>
        <begin position="359"/>
        <end position="393"/>
    </location>
</feature>
<feature type="transmembrane region" description="Helical" evidence="3">
    <location>
        <begin position="54"/>
        <end position="75"/>
    </location>
</feature>
<evidence type="ECO:0000256" key="3">
    <source>
        <dbReference type="SAM" id="Phobius"/>
    </source>
</evidence>
<dbReference type="RefSeq" id="WP_099247265.1">
    <property type="nucleotide sequence ID" value="NZ_FXXP01000002.1"/>
</dbReference>
<gene>
    <name evidence="4" type="ORF">TRP8649_03471</name>
</gene>
<proteinExistence type="predicted"/>
<dbReference type="OrthoDB" id="6148968at2"/>
<keyword evidence="3" id="KW-1133">Transmembrane helix</keyword>
<keyword evidence="3" id="KW-0472">Membrane</keyword>
<keyword evidence="1" id="KW-0175">Coiled coil</keyword>
<evidence type="ECO:0000256" key="1">
    <source>
        <dbReference type="SAM" id="Coils"/>
    </source>
</evidence>
<accession>A0A238JF93</accession>
<evidence type="ECO:0008006" key="6">
    <source>
        <dbReference type="Google" id="ProtNLM"/>
    </source>
</evidence>
<organism evidence="4 5">
    <name type="scientific">Pelagimonas phthalicica</name>
    <dbReference type="NCBI Taxonomy" id="1037362"/>
    <lineage>
        <taxon>Bacteria</taxon>
        <taxon>Pseudomonadati</taxon>
        <taxon>Pseudomonadota</taxon>
        <taxon>Alphaproteobacteria</taxon>
        <taxon>Rhodobacterales</taxon>
        <taxon>Roseobacteraceae</taxon>
        <taxon>Pelagimonas</taxon>
    </lineage>
</organism>
<sequence>MSFQKPNFRPSKAQKILPPKAERKTRGAGGSDLRSHFTSLKVRLYRNTRRHARYLGVLAIGFLAIWLPSLGYLSIAKPQYASSFSLILPGAGSSTTVNLNNFGQASSYANSAFANGSISPTETYKRLIVADRILTRAAEAETVTPQDFGRPKIKLVDQTNLIHVELSAGDPSAAQARARALLQTFFQEINALRQDEIEQRQAGGKDAIADYVASVGATRRSISDLRGNGGLMSPEQFRDRVTAVEALADSLRRVRADQAAQLSKVTDLETALQISADGAAATLKLFADEEYRGLLSDLSKCATAFNLARSRFGPRHPQRVSAKTALDTAQAAVLQRASHVTGFSTAQVIRLDRAPDGARAELLAQLVREHASLEALKKEEAALQAQHNREAQRLKALEPVASELEDRQRDFEVAEAVFASAIARSQSSKTDIYASYPLVQVLEDPSLPDRPTSPKSKLIIAAAIAASLMLIIAALLGWSRDRVIAKLLHRPQVAKP</sequence>
<evidence type="ECO:0000313" key="5">
    <source>
        <dbReference type="Proteomes" id="UP000225972"/>
    </source>
</evidence>
<feature type="transmembrane region" description="Helical" evidence="3">
    <location>
        <begin position="458"/>
        <end position="478"/>
    </location>
</feature>
<evidence type="ECO:0000256" key="2">
    <source>
        <dbReference type="SAM" id="MobiDB-lite"/>
    </source>
</evidence>
<name>A0A238JF93_9RHOB</name>
<dbReference type="InterPro" id="IPR050445">
    <property type="entry name" value="Bact_polysacc_biosynth/exp"/>
</dbReference>
<feature type="region of interest" description="Disordered" evidence="2">
    <location>
        <begin position="1"/>
        <end position="32"/>
    </location>
</feature>
<reference evidence="5" key="1">
    <citation type="submission" date="2017-05" db="EMBL/GenBank/DDBJ databases">
        <authorList>
            <person name="Rodrigo-Torres L."/>
            <person name="Arahal R. D."/>
            <person name="Lucena T."/>
        </authorList>
    </citation>
    <scope>NUCLEOTIDE SEQUENCE [LARGE SCALE GENOMIC DNA]</scope>
    <source>
        <strain evidence="5">CECT 8649</strain>
    </source>
</reference>
<dbReference type="EMBL" id="FXXP01000002">
    <property type="protein sequence ID" value="SMX29338.1"/>
    <property type="molecule type" value="Genomic_DNA"/>
</dbReference>
<protein>
    <recommendedName>
        <fullName evidence="6">Chain length determinant protein</fullName>
    </recommendedName>
</protein>
<dbReference type="GO" id="GO:0005886">
    <property type="term" value="C:plasma membrane"/>
    <property type="evidence" value="ECO:0007669"/>
    <property type="project" value="TreeGrafter"/>
</dbReference>
<dbReference type="AlphaFoldDB" id="A0A238JF93"/>
<keyword evidence="5" id="KW-1185">Reference proteome</keyword>